<proteinExistence type="predicted"/>
<evidence type="ECO:0000256" key="2">
    <source>
        <dbReference type="SAM" id="Phobius"/>
    </source>
</evidence>
<dbReference type="STRING" id="555874.SAMN04488065_1017"/>
<keyword evidence="4" id="KW-0378">Hydrolase</keyword>
<accession>A0A1H3WNR0</accession>
<feature type="transmembrane region" description="Helical" evidence="2">
    <location>
        <begin position="71"/>
        <end position="93"/>
    </location>
</feature>
<feature type="region of interest" description="Disordered" evidence="1">
    <location>
        <begin position="31"/>
        <end position="51"/>
    </location>
</feature>
<dbReference type="InterPro" id="IPR003675">
    <property type="entry name" value="Rce1/LyrA-like_dom"/>
</dbReference>
<sequence length="246" mass="24750">MPAWTAFAGFVGVVLAGLLLLSRLSADALTPTESTADYPPTLSDRVVDSPPSDRAPSTAALLANVVVSQGLFATVLVTGLWVAGVPAAALGLSADAVDPVALGAGVGVGVALHTLNTLGSRLGDRFGFGDTAALREALAPESAAGWAVLLFVALPLVAGFEELLFRGILVGAFATGFGVSPWLLAACSSVAFALGHGAQGRVGIVVTGLLGFVLAAAFVVTDSLLTVVVAHYLVNALEFVVNERSA</sequence>
<gene>
    <name evidence="4" type="ORF">SAMN04488065_1017</name>
</gene>
<feature type="transmembrane region" description="Helical" evidence="2">
    <location>
        <begin position="204"/>
        <end position="234"/>
    </location>
</feature>
<dbReference type="OrthoDB" id="214851at2157"/>
<dbReference type="RefSeq" id="WP_092632386.1">
    <property type="nucleotide sequence ID" value="NZ_FNQT01000001.1"/>
</dbReference>
<evidence type="ECO:0000256" key="1">
    <source>
        <dbReference type="SAM" id="MobiDB-lite"/>
    </source>
</evidence>
<name>A0A1H3WNR0_9EURY</name>
<dbReference type="GO" id="GO:0006508">
    <property type="term" value="P:proteolysis"/>
    <property type="evidence" value="ECO:0007669"/>
    <property type="project" value="UniProtKB-KW"/>
</dbReference>
<feature type="domain" description="CAAX prenyl protease 2/Lysostaphin resistance protein A-like" evidence="3">
    <location>
        <begin position="146"/>
        <end position="237"/>
    </location>
</feature>
<dbReference type="AlphaFoldDB" id="A0A1H3WNR0"/>
<evidence type="ECO:0000313" key="4">
    <source>
        <dbReference type="EMBL" id="SDZ88769.1"/>
    </source>
</evidence>
<dbReference type="EMBL" id="FNQT01000001">
    <property type="protein sequence ID" value="SDZ88769.1"/>
    <property type="molecule type" value="Genomic_DNA"/>
</dbReference>
<protein>
    <submittedName>
        <fullName evidence="4">CAAX protease self-immunity</fullName>
    </submittedName>
</protein>
<feature type="transmembrane region" description="Helical" evidence="2">
    <location>
        <begin position="143"/>
        <end position="160"/>
    </location>
</feature>
<organism evidence="4 5">
    <name type="scientific">Haloplanus vescus</name>
    <dbReference type="NCBI Taxonomy" id="555874"/>
    <lineage>
        <taxon>Archaea</taxon>
        <taxon>Methanobacteriati</taxon>
        <taxon>Methanobacteriota</taxon>
        <taxon>Stenosarchaea group</taxon>
        <taxon>Halobacteria</taxon>
        <taxon>Halobacteriales</taxon>
        <taxon>Haloferacaceae</taxon>
        <taxon>Haloplanus</taxon>
    </lineage>
</organism>
<keyword evidence="2" id="KW-1133">Transmembrane helix</keyword>
<feature type="transmembrane region" description="Helical" evidence="2">
    <location>
        <begin position="100"/>
        <end position="123"/>
    </location>
</feature>
<dbReference type="PANTHER" id="PTHR36435:SF1">
    <property type="entry name" value="CAAX AMINO TERMINAL PROTEASE FAMILY PROTEIN"/>
    <property type="match status" value="1"/>
</dbReference>
<dbReference type="GO" id="GO:0004175">
    <property type="term" value="F:endopeptidase activity"/>
    <property type="evidence" value="ECO:0007669"/>
    <property type="project" value="UniProtKB-ARBA"/>
</dbReference>
<dbReference type="Pfam" id="PF02517">
    <property type="entry name" value="Rce1-like"/>
    <property type="match status" value="1"/>
</dbReference>
<keyword evidence="2" id="KW-0472">Membrane</keyword>
<dbReference type="Proteomes" id="UP000236755">
    <property type="component" value="Unassembled WGS sequence"/>
</dbReference>
<feature type="transmembrane region" description="Helical" evidence="2">
    <location>
        <begin position="167"/>
        <end position="192"/>
    </location>
</feature>
<dbReference type="GO" id="GO:0080120">
    <property type="term" value="P:CAAX-box protein maturation"/>
    <property type="evidence" value="ECO:0007669"/>
    <property type="project" value="UniProtKB-ARBA"/>
</dbReference>
<keyword evidence="4" id="KW-0645">Protease</keyword>
<dbReference type="PANTHER" id="PTHR36435">
    <property type="entry name" value="SLR1288 PROTEIN"/>
    <property type="match status" value="1"/>
</dbReference>
<keyword evidence="2" id="KW-0812">Transmembrane</keyword>
<keyword evidence="5" id="KW-1185">Reference proteome</keyword>
<reference evidence="4 5" key="1">
    <citation type="submission" date="2016-10" db="EMBL/GenBank/DDBJ databases">
        <authorList>
            <person name="de Groot N.N."/>
        </authorList>
    </citation>
    <scope>NUCLEOTIDE SEQUENCE [LARGE SCALE GENOMIC DNA]</scope>
    <source>
        <strain evidence="4 5">CGMCC 1.8712</strain>
    </source>
</reference>
<dbReference type="InterPro" id="IPR052710">
    <property type="entry name" value="CAAX_protease"/>
</dbReference>
<evidence type="ECO:0000259" key="3">
    <source>
        <dbReference type="Pfam" id="PF02517"/>
    </source>
</evidence>
<evidence type="ECO:0000313" key="5">
    <source>
        <dbReference type="Proteomes" id="UP000236755"/>
    </source>
</evidence>